<proteinExistence type="predicted"/>
<dbReference type="InterPro" id="IPR017451">
    <property type="entry name" value="F-box-assoc_interact_dom"/>
</dbReference>
<dbReference type="Proteomes" id="UP001157418">
    <property type="component" value="Unassembled WGS sequence"/>
</dbReference>
<feature type="domain" description="F-box associated beta-propeller type 1" evidence="2">
    <location>
        <begin position="107"/>
        <end position="296"/>
    </location>
</feature>
<comment type="caution">
    <text evidence="3">The sequence shown here is derived from an EMBL/GenBank/DDBJ whole genome shotgun (WGS) entry which is preliminary data.</text>
</comment>
<dbReference type="NCBIfam" id="TIGR01640">
    <property type="entry name" value="F_box_assoc_1"/>
    <property type="match status" value="1"/>
</dbReference>
<dbReference type="PANTHER" id="PTHR31672:SF13">
    <property type="entry name" value="F-BOX PROTEIN CPR30-LIKE"/>
    <property type="match status" value="1"/>
</dbReference>
<dbReference type="Pfam" id="PF00646">
    <property type="entry name" value="F-box"/>
    <property type="match status" value="1"/>
</dbReference>
<dbReference type="PANTHER" id="PTHR31672">
    <property type="entry name" value="BNACNNG10540D PROTEIN"/>
    <property type="match status" value="1"/>
</dbReference>
<dbReference type="Pfam" id="PF07734">
    <property type="entry name" value="FBA_1"/>
    <property type="match status" value="1"/>
</dbReference>
<protein>
    <recommendedName>
        <fullName evidence="5">F-box domain-containing protein</fullName>
    </recommendedName>
</protein>
<dbReference type="InterPro" id="IPR036047">
    <property type="entry name" value="F-box-like_dom_sf"/>
</dbReference>
<keyword evidence="4" id="KW-1185">Reference proteome</keyword>
<evidence type="ECO:0000259" key="1">
    <source>
        <dbReference type="Pfam" id="PF00646"/>
    </source>
</evidence>
<dbReference type="AlphaFoldDB" id="A0AAU9PR30"/>
<name>A0AAU9PR30_9ASTR</name>
<dbReference type="EMBL" id="CAKMRJ010005745">
    <property type="protein sequence ID" value="CAH1452106.1"/>
    <property type="molecule type" value="Genomic_DNA"/>
</dbReference>
<evidence type="ECO:0000313" key="3">
    <source>
        <dbReference type="EMBL" id="CAH1452106.1"/>
    </source>
</evidence>
<accession>A0AAU9PR30</accession>
<gene>
    <name evidence="3" type="ORF">LVIROSA_LOCUS37427</name>
</gene>
<feature type="domain" description="F-box" evidence="1">
    <location>
        <begin position="4"/>
        <end position="42"/>
    </location>
</feature>
<dbReference type="SUPFAM" id="SSF50965">
    <property type="entry name" value="Galactose oxidase, central domain"/>
    <property type="match status" value="1"/>
</dbReference>
<reference evidence="3 4" key="1">
    <citation type="submission" date="2022-01" db="EMBL/GenBank/DDBJ databases">
        <authorList>
            <person name="Xiong W."/>
            <person name="Schranz E."/>
        </authorList>
    </citation>
    <scope>NUCLEOTIDE SEQUENCE [LARGE SCALE GENOMIC DNA]</scope>
</reference>
<evidence type="ECO:0000259" key="2">
    <source>
        <dbReference type="Pfam" id="PF07734"/>
    </source>
</evidence>
<dbReference type="InterPro" id="IPR050796">
    <property type="entry name" value="SCF_F-box_component"/>
</dbReference>
<evidence type="ECO:0000313" key="4">
    <source>
        <dbReference type="Proteomes" id="UP001157418"/>
    </source>
</evidence>
<dbReference type="SUPFAM" id="SSF81383">
    <property type="entry name" value="F-box domain"/>
    <property type="match status" value="1"/>
</dbReference>
<organism evidence="3 4">
    <name type="scientific">Lactuca virosa</name>
    <dbReference type="NCBI Taxonomy" id="75947"/>
    <lineage>
        <taxon>Eukaryota</taxon>
        <taxon>Viridiplantae</taxon>
        <taxon>Streptophyta</taxon>
        <taxon>Embryophyta</taxon>
        <taxon>Tracheophyta</taxon>
        <taxon>Spermatophyta</taxon>
        <taxon>Magnoliopsida</taxon>
        <taxon>eudicotyledons</taxon>
        <taxon>Gunneridae</taxon>
        <taxon>Pentapetalae</taxon>
        <taxon>asterids</taxon>
        <taxon>campanulids</taxon>
        <taxon>Asterales</taxon>
        <taxon>Asteraceae</taxon>
        <taxon>Cichorioideae</taxon>
        <taxon>Cichorieae</taxon>
        <taxon>Lactucinae</taxon>
        <taxon>Lactuca</taxon>
    </lineage>
</organism>
<sequence length="379" mass="45017">MTTDLPPDILLFNILPRLPVKSIRRFLCVSRQWQSFLTTPVFAKLQLHHVTNDDHQNHLKLLLLSYTTPCNFCTIDCETPKDGLTVSRPLPFEDGSRMYISILASLHGLICIKRRRFINEVEDTDLILWNPLTSDYKTLSTPSSDKQCFNIKYRGRFGLYYTSSDDDYKLLCVTKYPKVYIYSLKSDSWRKVESPKRTSKRIYFLMPSVLLNEKLYFLKEKQICGEHPSYLIMSFCTKTEKLSEIATPLFRQQRTERWGIGKERTVCKDFMVLRGSIHFCVAFTDSLGEYSTIELWRMNADGDWTKMIAYSPLERVFRYEKPLHIMRNGDWLMYREGHVYQRDMKKHTNDIMCRFKDMEINQRWKYMETLVSPNQYMTK</sequence>
<dbReference type="InterPro" id="IPR011043">
    <property type="entry name" value="Gal_Oxase/kelch_b-propeller"/>
</dbReference>
<dbReference type="InterPro" id="IPR006527">
    <property type="entry name" value="F-box-assoc_dom_typ1"/>
</dbReference>
<evidence type="ECO:0008006" key="5">
    <source>
        <dbReference type="Google" id="ProtNLM"/>
    </source>
</evidence>
<dbReference type="InterPro" id="IPR001810">
    <property type="entry name" value="F-box_dom"/>
</dbReference>